<reference evidence="1 2" key="1">
    <citation type="submission" date="2013-05" db="EMBL/GenBank/DDBJ databases">
        <title>Genome assembly of Chondromyces apiculatus DSM 436.</title>
        <authorList>
            <person name="Sharma G."/>
            <person name="Khatri I."/>
            <person name="Kaur C."/>
            <person name="Mayilraj S."/>
            <person name="Subramanian S."/>
        </authorList>
    </citation>
    <scope>NUCLEOTIDE SEQUENCE [LARGE SCALE GENOMIC DNA]</scope>
    <source>
        <strain evidence="1 2">DSM 436</strain>
    </source>
</reference>
<gene>
    <name evidence="1" type="ORF">CAP_0598</name>
</gene>
<organism evidence="1 2">
    <name type="scientific">Chondromyces apiculatus DSM 436</name>
    <dbReference type="NCBI Taxonomy" id="1192034"/>
    <lineage>
        <taxon>Bacteria</taxon>
        <taxon>Pseudomonadati</taxon>
        <taxon>Myxococcota</taxon>
        <taxon>Polyangia</taxon>
        <taxon>Polyangiales</taxon>
        <taxon>Polyangiaceae</taxon>
        <taxon>Chondromyces</taxon>
    </lineage>
</organism>
<evidence type="ECO:0008006" key="3">
    <source>
        <dbReference type="Google" id="ProtNLM"/>
    </source>
</evidence>
<keyword evidence="2" id="KW-1185">Reference proteome</keyword>
<sequence>MPRLWLDTNVARSAKRIAQLCRLATQKGVEVVIHPQVYLERRRQMRAQEGANFDGALFDGFLARQGIQVPVFTLDQPRASAWADALSERYPSDKAWEAAKKGTLGGQLQKAFAVLPGSMPITTDWLISLLVEHEPSSRAVTEDRKEEWRFLREAEPRRALGWEEAFSWLQSLPDVAHHDEKDEAL</sequence>
<name>A0A017TD24_9BACT</name>
<dbReference type="EMBL" id="ASRX01000011">
    <property type="protein sequence ID" value="EYF07119.1"/>
    <property type="molecule type" value="Genomic_DNA"/>
</dbReference>
<proteinExistence type="predicted"/>
<dbReference type="OrthoDB" id="5510886at2"/>
<dbReference type="Proteomes" id="UP000019678">
    <property type="component" value="Unassembled WGS sequence"/>
</dbReference>
<evidence type="ECO:0000313" key="1">
    <source>
        <dbReference type="EMBL" id="EYF07119.1"/>
    </source>
</evidence>
<dbReference type="RefSeq" id="WP_156040585.1">
    <property type="nucleotide sequence ID" value="NZ_ASRX01000011.1"/>
</dbReference>
<protein>
    <recommendedName>
        <fullName evidence="3">PIN domain-containing protein</fullName>
    </recommendedName>
</protein>
<evidence type="ECO:0000313" key="2">
    <source>
        <dbReference type="Proteomes" id="UP000019678"/>
    </source>
</evidence>
<accession>A0A017TD24</accession>
<dbReference type="AlphaFoldDB" id="A0A017TD24"/>
<dbReference type="STRING" id="1192034.CAP_0598"/>
<comment type="caution">
    <text evidence="1">The sequence shown here is derived from an EMBL/GenBank/DDBJ whole genome shotgun (WGS) entry which is preliminary data.</text>
</comment>